<feature type="coiled-coil region" evidence="1">
    <location>
        <begin position="258"/>
        <end position="388"/>
    </location>
</feature>
<comment type="caution">
    <text evidence="3">The sequence shown here is derived from an EMBL/GenBank/DDBJ whole genome shotgun (WGS) entry which is preliminary data.</text>
</comment>
<feature type="compositionally biased region" description="Low complexity" evidence="2">
    <location>
        <begin position="7"/>
        <end position="26"/>
    </location>
</feature>
<evidence type="ECO:0000256" key="2">
    <source>
        <dbReference type="SAM" id="MobiDB-lite"/>
    </source>
</evidence>
<protein>
    <submittedName>
        <fullName evidence="4">Hypothetical_protein</fullName>
    </submittedName>
</protein>
<feature type="compositionally biased region" description="Polar residues" evidence="2">
    <location>
        <begin position="27"/>
        <end position="69"/>
    </location>
</feature>
<dbReference type="EMBL" id="CATOUU010001174">
    <property type="protein sequence ID" value="CAI9976592.1"/>
    <property type="molecule type" value="Genomic_DNA"/>
</dbReference>
<feature type="compositionally biased region" description="Basic and acidic residues" evidence="2">
    <location>
        <begin position="84"/>
        <end position="98"/>
    </location>
</feature>
<sequence length="1058" mass="123459">MQEAPSNGFNIDNNNPTNTNNAIQNIQSYNRQYNPLHTNNSESKPNQTATNGNNSNQNGFHDSQTQNENESSKTKVTKNVENQTLKEEETVNEQMKQDQIKEVQQPIIPVVTQIQQDEHDSRQAINELNETINSLQVEMKEQKIDSNNIQQIEQTTEQTANEEQLKKKQDQSKDSGKKPEIPVQILENEQEAIKELNKTIDSLQVEIQVLKNENIKINQQFEAQKQNIGKQNHQQSNKLHQDSIFEHCEFSPQNQEKLLQYEAEAQKQNKELEQIKKLLEESRLNAIQQQDQLKSEFKVQIQQIIEAKNKVNVKLQDDITQLRNERLEITQQQQEHSQNDEKLKQEIYALKCINASITIKYSQLQKENAELKKEFEQINAQISQLKEQNTDSSKSEEEKMQELAALMQNKHVETKMQLINENAELKSQIDNMKTQFELQLQNTVKTETGKLEQNQKLKLNFKHIKTESLPNELIQTIETQNASIKTLQNDNENLQKENTRLIQNIETQNSEQRKLQKQISDLKNDLKQIQINQQQQQINNDNIIKQLKSEHENNQNNFQHKTHQFELEINQLKTKYNTLIYEHAQFVKLVAKNETIQYFTNQAKIDQDNLNQKQLQIQTLNQTIQQLQDEEKAVNAQMNINMEKQKAQNEKAKTLITSMLNEQKQTETQIKQVVEHIQNTHKREIQELKEQHAEETKTQLKQQQEQMKKQFEDEKTLLKQQLNNELNLKMTASKLLTDSQIKQTNAQIQQLTETNNQLQQKLQISQTEQQNIQQQAQQYMITLQNEAQLWIQNENLKIQTDFNNQKTLLEAELLDCRQQLNNFTIQSQVIKNEDTKCQQPELTAHQDIINDETNVQIQNVDKGSTDELNNQIPDITVNIIIYLKDFSEEIRSKLIKNLKKQFPKMITAEITEDKNIIVTVKQEDAEETAKIIRKLKIEEKRLMCEICKPTIIEQESHINISVSDSQQISKDAPINTNCKSEENPNQEFVDQSQNKQIAANNNDFKPEQQIEQDPLNIIEITSLNIETNSQVNKVIQSENGQVDQSVSQIINTQSEDNQ</sequence>
<evidence type="ECO:0000313" key="4">
    <source>
        <dbReference type="EMBL" id="CAL5982852.1"/>
    </source>
</evidence>
<proteinExistence type="predicted"/>
<feature type="coiled-coil region" evidence="1">
    <location>
        <begin position="477"/>
        <end position="539"/>
    </location>
</feature>
<accession>A0AA86RR91</accession>
<keyword evidence="5" id="KW-1185">Reference proteome</keyword>
<feature type="region of interest" description="Disordered" evidence="2">
    <location>
        <begin position="155"/>
        <end position="182"/>
    </location>
</feature>
<feature type="region of interest" description="Disordered" evidence="2">
    <location>
        <begin position="1"/>
        <end position="98"/>
    </location>
</feature>
<keyword evidence="1" id="KW-0175">Coiled coil</keyword>
<evidence type="ECO:0000313" key="3">
    <source>
        <dbReference type="EMBL" id="CAI9976592.1"/>
    </source>
</evidence>
<evidence type="ECO:0000256" key="1">
    <source>
        <dbReference type="SAM" id="Coils"/>
    </source>
</evidence>
<evidence type="ECO:0000313" key="5">
    <source>
        <dbReference type="Proteomes" id="UP001642409"/>
    </source>
</evidence>
<reference evidence="3" key="1">
    <citation type="submission" date="2023-06" db="EMBL/GenBank/DDBJ databases">
        <authorList>
            <person name="Kurt Z."/>
        </authorList>
    </citation>
    <scope>NUCLEOTIDE SEQUENCE</scope>
</reference>
<gene>
    <name evidence="3" type="ORF">HINF_LOCUS64237</name>
    <name evidence="4" type="ORF">HINF_LOCUS7337</name>
</gene>
<feature type="coiled-coil region" evidence="1">
    <location>
        <begin position="610"/>
        <end position="775"/>
    </location>
</feature>
<reference evidence="4 5" key="2">
    <citation type="submission" date="2024-07" db="EMBL/GenBank/DDBJ databases">
        <authorList>
            <person name="Akdeniz Z."/>
        </authorList>
    </citation>
    <scope>NUCLEOTIDE SEQUENCE [LARGE SCALE GENOMIC DNA]</scope>
</reference>
<dbReference type="EMBL" id="CAXDID020000015">
    <property type="protein sequence ID" value="CAL5982852.1"/>
    <property type="molecule type" value="Genomic_DNA"/>
</dbReference>
<feature type="coiled-coil region" evidence="1">
    <location>
        <begin position="415"/>
        <end position="442"/>
    </location>
</feature>
<name>A0AA86RR91_9EUKA</name>
<feature type="coiled-coil region" evidence="1">
    <location>
        <begin position="118"/>
        <end position="145"/>
    </location>
</feature>
<feature type="compositionally biased region" description="Basic and acidic residues" evidence="2">
    <location>
        <begin position="163"/>
        <end position="180"/>
    </location>
</feature>
<dbReference type="Proteomes" id="UP001642409">
    <property type="component" value="Unassembled WGS sequence"/>
</dbReference>
<feature type="coiled-coil region" evidence="1">
    <location>
        <begin position="186"/>
        <end position="227"/>
    </location>
</feature>
<dbReference type="AlphaFoldDB" id="A0AA86RR91"/>
<organism evidence="3">
    <name type="scientific">Hexamita inflata</name>
    <dbReference type="NCBI Taxonomy" id="28002"/>
    <lineage>
        <taxon>Eukaryota</taxon>
        <taxon>Metamonada</taxon>
        <taxon>Diplomonadida</taxon>
        <taxon>Hexamitidae</taxon>
        <taxon>Hexamitinae</taxon>
        <taxon>Hexamita</taxon>
    </lineage>
</organism>